<dbReference type="Proteomes" id="UP000663829">
    <property type="component" value="Unassembled WGS sequence"/>
</dbReference>
<sequence>MNKDNRSLPSPNNNSLAKKSKSVPNTPETETMDNHLLQSIKETFTNSSFIGEMTNLLLNSDVLLNTLTTVVKQVCQKQQQQIDFLTSELKEVKTQLVEVQFQMNDHQQLLCQLHD</sequence>
<evidence type="ECO:0000313" key="3">
    <source>
        <dbReference type="EMBL" id="CAF3725331.1"/>
    </source>
</evidence>
<proteinExistence type="predicted"/>
<feature type="region of interest" description="Disordered" evidence="1">
    <location>
        <begin position="1"/>
        <end position="34"/>
    </location>
</feature>
<evidence type="ECO:0000256" key="1">
    <source>
        <dbReference type="SAM" id="MobiDB-lite"/>
    </source>
</evidence>
<accession>A0A814D6K5</accession>
<dbReference type="EMBL" id="CAJOBC010002284">
    <property type="protein sequence ID" value="CAF3725331.1"/>
    <property type="molecule type" value="Genomic_DNA"/>
</dbReference>
<evidence type="ECO:0000313" key="2">
    <source>
        <dbReference type="EMBL" id="CAF0949569.1"/>
    </source>
</evidence>
<dbReference type="AlphaFoldDB" id="A0A814D6K5"/>
<protein>
    <submittedName>
        <fullName evidence="2">Uncharacterized protein</fullName>
    </submittedName>
</protein>
<gene>
    <name evidence="2" type="ORF">GPM918_LOCUS11162</name>
    <name evidence="3" type="ORF">SRO942_LOCUS11161</name>
</gene>
<reference evidence="2" key="1">
    <citation type="submission" date="2021-02" db="EMBL/GenBank/DDBJ databases">
        <authorList>
            <person name="Nowell W R."/>
        </authorList>
    </citation>
    <scope>NUCLEOTIDE SEQUENCE</scope>
</reference>
<comment type="caution">
    <text evidence="2">The sequence shown here is derived from an EMBL/GenBank/DDBJ whole genome shotgun (WGS) entry which is preliminary data.</text>
</comment>
<keyword evidence="4" id="KW-1185">Reference proteome</keyword>
<name>A0A814D6K5_9BILA</name>
<dbReference type="Proteomes" id="UP000681722">
    <property type="component" value="Unassembled WGS sequence"/>
</dbReference>
<feature type="compositionally biased region" description="Low complexity" evidence="1">
    <location>
        <begin position="7"/>
        <end position="16"/>
    </location>
</feature>
<organism evidence="2 4">
    <name type="scientific">Didymodactylos carnosus</name>
    <dbReference type="NCBI Taxonomy" id="1234261"/>
    <lineage>
        <taxon>Eukaryota</taxon>
        <taxon>Metazoa</taxon>
        <taxon>Spiralia</taxon>
        <taxon>Gnathifera</taxon>
        <taxon>Rotifera</taxon>
        <taxon>Eurotatoria</taxon>
        <taxon>Bdelloidea</taxon>
        <taxon>Philodinida</taxon>
        <taxon>Philodinidae</taxon>
        <taxon>Didymodactylos</taxon>
    </lineage>
</organism>
<evidence type="ECO:0000313" key="4">
    <source>
        <dbReference type="Proteomes" id="UP000663829"/>
    </source>
</evidence>
<dbReference type="EMBL" id="CAJNOQ010002285">
    <property type="protein sequence ID" value="CAF0949569.1"/>
    <property type="molecule type" value="Genomic_DNA"/>
</dbReference>